<evidence type="ECO:0000313" key="3">
    <source>
        <dbReference type="Proteomes" id="UP000230069"/>
    </source>
</evidence>
<organism evidence="2 3">
    <name type="scientific">Aquilegia coerulea</name>
    <name type="common">Rocky mountain columbine</name>
    <dbReference type="NCBI Taxonomy" id="218851"/>
    <lineage>
        <taxon>Eukaryota</taxon>
        <taxon>Viridiplantae</taxon>
        <taxon>Streptophyta</taxon>
        <taxon>Embryophyta</taxon>
        <taxon>Tracheophyta</taxon>
        <taxon>Spermatophyta</taxon>
        <taxon>Magnoliopsida</taxon>
        <taxon>Ranunculales</taxon>
        <taxon>Ranunculaceae</taxon>
        <taxon>Thalictroideae</taxon>
        <taxon>Aquilegia</taxon>
    </lineage>
</organism>
<dbReference type="Proteomes" id="UP000230069">
    <property type="component" value="Unassembled WGS sequence"/>
</dbReference>
<dbReference type="EMBL" id="KZ305036">
    <property type="protein sequence ID" value="PIA43352.1"/>
    <property type="molecule type" value="Genomic_DNA"/>
</dbReference>
<dbReference type="InterPro" id="IPR003676">
    <property type="entry name" value="SAUR_fam"/>
</dbReference>
<accession>A0A2G5DIQ9</accession>
<dbReference type="InParanoid" id="A0A2G5DIQ9"/>
<gene>
    <name evidence="2" type="ORF">AQUCO_01900021v1</name>
</gene>
<evidence type="ECO:0000256" key="1">
    <source>
        <dbReference type="ARBA" id="ARBA00006974"/>
    </source>
</evidence>
<dbReference type="GO" id="GO:0009733">
    <property type="term" value="P:response to auxin"/>
    <property type="evidence" value="ECO:0007669"/>
    <property type="project" value="InterPro"/>
</dbReference>
<dbReference type="Pfam" id="PF02519">
    <property type="entry name" value="Auxin_inducible"/>
    <property type="match status" value="1"/>
</dbReference>
<sequence>MSPITVMKKKLLSPLKKLTASSGKKQESYENITVPKGFLLVYVGEERYQIPLQYTSSPLFLTLFKSSEEEYTFEFDDEKQGPIILPCTMEMFQQFLEHV</sequence>
<keyword evidence="3" id="KW-1185">Reference proteome</keyword>
<dbReference type="AlphaFoldDB" id="A0A2G5DIQ9"/>
<dbReference type="STRING" id="218851.A0A2G5DIQ9"/>
<dbReference type="PANTHER" id="PTHR31374:SF32">
    <property type="entry name" value="SAUR FAMILY PROTEIN"/>
    <property type="match status" value="1"/>
</dbReference>
<protein>
    <submittedName>
        <fullName evidence="2">Uncharacterized protein</fullName>
    </submittedName>
</protein>
<dbReference type="PANTHER" id="PTHR31374">
    <property type="entry name" value="AUXIN-INDUCED PROTEIN-LIKE-RELATED"/>
    <property type="match status" value="1"/>
</dbReference>
<dbReference type="OrthoDB" id="1489976at2759"/>
<name>A0A2G5DIQ9_AQUCA</name>
<proteinExistence type="inferred from homology"/>
<comment type="similarity">
    <text evidence="1">Belongs to the ARG7 family.</text>
</comment>
<reference evidence="2 3" key="1">
    <citation type="submission" date="2017-09" db="EMBL/GenBank/DDBJ databases">
        <title>WGS assembly of Aquilegia coerulea Goldsmith.</title>
        <authorList>
            <person name="Hodges S."/>
            <person name="Kramer E."/>
            <person name="Nordborg M."/>
            <person name="Tomkins J."/>
            <person name="Borevitz J."/>
            <person name="Derieg N."/>
            <person name="Yan J."/>
            <person name="Mihaltcheva S."/>
            <person name="Hayes R.D."/>
            <person name="Rokhsar D."/>
        </authorList>
    </citation>
    <scope>NUCLEOTIDE SEQUENCE [LARGE SCALE GENOMIC DNA]</scope>
    <source>
        <strain evidence="3">cv. Goldsmith</strain>
    </source>
</reference>
<evidence type="ECO:0000313" key="2">
    <source>
        <dbReference type="EMBL" id="PIA43352.1"/>
    </source>
</evidence>